<sequence length="490" mass="53184">MAPPCHRAAPGPTRPTATVTPEITARAGHAARWLLVVCGCVLACVRAQAEIVLSPAAGQELGLTIYHADLGLVRDLRRVSLPTGTSRLAITGISSQIQPETALLTSDKPLEVLAQYYRFDALSADVLLERYIGREIGVARINPASGEETHLRAKLLSVRDGAAVFRIGDSIETDGALSPWRFILDPDPDLREQPTLVAEVNTAVGGEQGLELGYLSRGLSWEADYVVRLGPGGVGTELLAWASIHNATGTTFPAARVQLVAGEINRIGGLNEVELRTQEMPAALPAAEDRLFEYQLYSLERPVTLPARQSVHVPLFAALKAPVQKLYRVTAPLALFGTTPGVQDLKVQTALRFAHTGEVLGRPLPSGVMRVYQQEAGGAGQFLGEARINPVPAGEETVIDVGTSLDIGARRRQLDYKRLPRDEQEAAWTIEFHNTKPEAVAIEVTQPFTGAWRIVEENLTHRRDSADLARWDVNVPAGGRTLLAYRVRTR</sequence>
<evidence type="ECO:0008006" key="3">
    <source>
        <dbReference type="Google" id="ProtNLM"/>
    </source>
</evidence>
<accession>A0A4R2L2P3</accession>
<dbReference type="Proteomes" id="UP000295765">
    <property type="component" value="Unassembled WGS sequence"/>
</dbReference>
<dbReference type="EMBL" id="SLWY01000008">
    <property type="protein sequence ID" value="TCO81381.1"/>
    <property type="molecule type" value="Genomic_DNA"/>
</dbReference>
<evidence type="ECO:0000313" key="2">
    <source>
        <dbReference type="Proteomes" id="UP000295765"/>
    </source>
</evidence>
<reference evidence="1 2" key="1">
    <citation type="submission" date="2019-03" db="EMBL/GenBank/DDBJ databases">
        <title>Genomic Encyclopedia of Type Strains, Phase IV (KMG-IV): sequencing the most valuable type-strain genomes for metagenomic binning, comparative biology and taxonomic classification.</title>
        <authorList>
            <person name="Goeker M."/>
        </authorList>
    </citation>
    <scope>NUCLEOTIDE SEQUENCE [LARGE SCALE GENOMIC DNA]</scope>
    <source>
        <strain evidence="1 2">DSM 25287</strain>
    </source>
</reference>
<organism evidence="1 2">
    <name type="scientific">Plasticicumulans lactativorans</name>
    <dbReference type="NCBI Taxonomy" id="1133106"/>
    <lineage>
        <taxon>Bacteria</taxon>
        <taxon>Pseudomonadati</taxon>
        <taxon>Pseudomonadota</taxon>
        <taxon>Gammaproteobacteria</taxon>
        <taxon>Candidatus Competibacteraceae</taxon>
        <taxon>Plasticicumulans</taxon>
    </lineage>
</organism>
<comment type="caution">
    <text evidence="1">The sequence shown here is derived from an EMBL/GenBank/DDBJ whole genome shotgun (WGS) entry which is preliminary data.</text>
</comment>
<evidence type="ECO:0000313" key="1">
    <source>
        <dbReference type="EMBL" id="TCO81381.1"/>
    </source>
</evidence>
<dbReference type="AlphaFoldDB" id="A0A4R2L2P3"/>
<proteinExistence type="predicted"/>
<dbReference type="PANTHER" id="PTHR38075:SF1">
    <property type="entry name" value="DUF4139 DOMAIN-CONTAINING PROTEIN"/>
    <property type="match status" value="1"/>
</dbReference>
<keyword evidence="2" id="KW-1185">Reference proteome</keyword>
<protein>
    <recommendedName>
        <fullName evidence="3">DUF4139 domain-containing protein</fullName>
    </recommendedName>
</protein>
<dbReference type="PANTHER" id="PTHR38075">
    <property type="entry name" value="DUF4139 DOMAIN-CONTAINING PROTEIN"/>
    <property type="match status" value="1"/>
</dbReference>
<name>A0A4R2L2P3_9GAMM</name>
<gene>
    <name evidence="1" type="ORF">EV699_10811</name>
</gene>